<dbReference type="PaxDb" id="1198114-AciX9_2126"/>
<organism evidence="2">
    <name type="scientific">Granulicella tundricola (strain ATCC BAA-1859 / DSM 23138 / MP5ACTX9)</name>
    <dbReference type="NCBI Taxonomy" id="1198114"/>
    <lineage>
        <taxon>Bacteria</taxon>
        <taxon>Pseudomonadati</taxon>
        <taxon>Acidobacteriota</taxon>
        <taxon>Terriglobia</taxon>
        <taxon>Terriglobales</taxon>
        <taxon>Acidobacteriaceae</taxon>
        <taxon>Granulicella</taxon>
    </lineage>
</organism>
<dbReference type="EMBL" id="CP002480">
    <property type="protein sequence ID" value="ADW69170.1"/>
    <property type="molecule type" value="Genomic_DNA"/>
</dbReference>
<dbReference type="GO" id="GO:0008684">
    <property type="term" value="F:2-oxopent-4-enoate hydratase activity"/>
    <property type="evidence" value="ECO:0007669"/>
    <property type="project" value="TreeGrafter"/>
</dbReference>
<accession>E8X209</accession>
<evidence type="ECO:0008006" key="3">
    <source>
        <dbReference type="Google" id="ProtNLM"/>
    </source>
</evidence>
<dbReference type="InterPro" id="IPR036663">
    <property type="entry name" value="Fumarylacetoacetase_C_sf"/>
</dbReference>
<dbReference type="PANTHER" id="PTHR30143">
    <property type="entry name" value="ACID HYDRATASE"/>
    <property type="match status" value="1"/>
</dbReference>
<protein>
    <recommendedName>
        <fullName evidence="3">2-keto-4-pentenoate hydratase</fullName>
    </recommendedName>
</protein>
<evidence type="ECO:0000313" key="2">
    <source>
        <dbReference type="Proteomes" id="UP000000343"/>
    </source>
</evidence>
<dbReference type="InterPro" id="IPR050772">
    <property type="entry name" value="Hydratase-Decarb/MhpD_sf"/>
</dbReference>
<reference evidence="2" key="1">
    <citation type="submission" date="2011-01" db="EMBL/GenBank/DDBJ databases">
        <title>Complete sequence of chromosome of Acidobacterium sp. MP5ACTX9.</title>
        <authorList>
            <consortium name="US DOE Joint Genome Institute"/>
            <person name="Lucas S."/>
            <person name="Copeland A."/>
            <person name="Lapidus A."/>
            <person name="Cheng J.-F."/>
            <person name="Goodwin L."/>
            <person name="Pitluck S."/>
            <person name="Teshima H."/>
            <person name="Detter J.C."/>
            <person name="Han C."/>
            <person name="Tapia R."/>
            <person name="Land M."/>
            <person name="Hauser L."/>
            <person name="Kyrpides N."/>
            <person name="Ivanova N."/>
            <person name="Ovchinnikova G."/>
            <person name="Pagani I."/>
            <person name="Rawat S.R."/>
            <person name="Mannisto M."/>
            <person name="Haggblom M.M."/>
            <person name="Woyke T."/>
        </authorList>
    </citation>
    <scope>NUCLEOTIDE SEQUENCE [LARGE SCALE GENOMIC DNA]</scope>
    <source>
        <strain evidence="2">MP5ACTX9</strain>
    </source>
</reference>
<dbReference type="PANTHER" id="PTHR30143:SF0">
    <property type="entry name" value="2-KETO-4-PENTENOATE HYDRATASE"/>
    <property type="match status" value="1"/>
</dbReference>
<sequence length="263" mass="27806">MTTTKLSGLSGPREAQLLEAVDLLLDARRTGNPIQDLPPALAPTTEAEAFWIQGQLAESFGSIGGWKIGAPSADATPSFAPMPLAWMAPGGSKIKGHTSRYRGLEAEVAFLLGDNLPPRATPYSRNEVIAAIASCHPAIEVLESGILDPGIVPTLNKIADLQINGGFIYGPPCPEWRTVDFTQEQVVLAVDGSVRVERTGSNTAGDLLRLLPYLANEGAARTGGLRAGQWITTGSWTGNTLATASSSVDVHFSTIGRVTTRFE</sequence>
<name>E8X209_GRATM</name>
<dbReference type="STRING" id="1198114.AciX9_2126"/>
<dbReference type="HOGENOM" id="CLU_060136_1_0_0"/>
<dbReference type="KEGG" id="acm:AciX9_2126"/>
<dbReference type="eggNOG" id="COG3971">
    <property type="taxonomic scope" value="Bacteria"/>
</dbReference>
<keyword evidence="2" id="KW-1185">Reference proteome</keyword>
<dbReference type="GO" id="GO:0005737">
    <property type="term" value="C:cytoplasm"/>
    <property type="evidence" value="ECO:0007669"/>
    <property type="project" value="TreeGrafter"/>
</dbReference>
<dbReference type="RefSeq" id="WP_013580486.1">
    <property type="nucleotide sequence ID" value="NC_015064.1"/>
</dbReference>
<dbReference type="OrthoDB" id="9792137at2"/>
<dbReference type="Gene3D" id="3.90.850.10">
    <property type="entry name" value="Fumarylacetoacetase-like, C-terminal domain"/>
    <property type="match status" value="1"/>
</dbReference>
<gene>
    <name evidence="1" type="ordered locus">AciX9_2126</name>
</gene>
<dbReference type="Proteomes" id="UP000000343">
    <property type="component" value="Chromosome"/>
</dbReference>
<dbReference type="AlphaFoldDB" id="E8X209"/>
<dbReference type="SUPFAM" id="SSF56529">
    <property type="entry name" value="FAH"/>
    <property type="match status" value="1"/>
</dbReference>
<evidence type="ECO:0000313" key="1">
    <source>
        <dbReference type="EMBL" id="ADW69170.1"/>
    </source>
</evidence>
<proteinExistence type="predicted"/>